<dbReference type="EMBL" id="JAPFRF010000023">
    <property type="protein sequence ID" value="KAJ7304075.1"/>
    <property type="molecule type" value="Genomic_DNA"/>
</dbReference>
<organism evidence="15 16">
    <name type="scientific">Phrynocephalus forsythii</name>
    <dbReference type="NCBI Taxonomy" id="171643"/>
    <lineage>
        <taxon>Eukaryota</taxon>
        <taxon>Metazoa</taxon>
        <taxon>Chordata</taxon>
        <taxon>Craniata</taxon>
        <taxon>Vertebrata</taxon>
        <taxon>Euteleostomi</taxon>
        <taxon>Lepidosauria</taxon>
        <taxon>Squamata</taxon>
        <taxon>Bifurcata</taxon>
        <taxon>Unidentata</taxon>
        <taxon>Episquamata</taxon>
        <taxon>Toxicofera</taxon>
        <taxon>Iguania</taxon>
        <taxon>Acrodonta</taxon>
        <taxon>Agamidae</taxon>
        <taxon>Agaminae</taxon>
        <taxon>Phrynocephalus</taxon>
    </lineage>
</organism>
<sequence length="239" mass="26617">MDSLSLLSYDGFPSSFNNNDIYNFSWDEDWPSEPSYHIPHLSGVMKMVSVAIYSIVLLMGTAGNGLVIFLTGFHLKKTVTTMWYLNLAVADFLFAICLSSEITYVALESWILGRLMCKLDTVVSFLNMFASVFFLTAISIDRCVTVVHPVWSLNHRTLQLASFMTAVIWVLALTLSSPYFIFRDTMHTEDGTLQCAYNFHLGLAAVCGGTVPWWLQNLCLVFSSLSASSWAAIVPSSSN</sequence>
<evidence type="ECO:0000256" key="10">
    <source>
        <dbReference type="ARBA" id="ARBA00023224"/>
    </source>
</evidence>
<dbReference type="OrthoDB" id="6088892at2759"/>
<evidence type="ECO:0000256" key="12">
    <source>
        <dbReference type="RuleBase" id="RU000688"/>
    </source>
</evidence>
<feature type="transmembrane region" description="Helical" evidence="13">
    <location>
        <begin position="160"/>
        <end position="182"/>
    </location>
</feature>
<keyword evidence="6 13" id="KW-0472">Membrane</keyword>
<dbReference type="SUPFAM" id="SSF81321">
    <property type="entry name" value="Family A G protein-coupled receptor-like"/>
    <property type="match status" value="1"/>
</dbReference>
<dbReference type="AlphaFoldDB" id="A0A9Q0X9D3"/>
<dbReference type="PRINTS" id="PR00526">
    <property type="entry name" value="FMETLEUPHER"/>
</dbReference>
<keyword evidence="10 12" id="KW-0807">Transducer</keyword>
<dbReference type="GO" id="GO:0004875">
    <property type="term" value="F:complement receptor activity"/>
    <property type="evidence" value="ECO:0007669"/>
    <property type="project" value="TreeGrafter"/>
</dbReference>
<comment type="caution">
    <text evidence="15">The sequence shown here is derived from an EMBL/GenBank/DDBJ whole genome shotgun (WGS) entry which is preliminary data.</text>
</comment>
<feature type="domain" description="G-protein coupled receptors family 1 profile" evidence="14">
    <location>
        <begin position="63"/>
        <end position="239"/>
    </location>
</feature>
<evidence type="ECO:0000313" key="15">
    <source>
        <dbReference type="EMBL" id="KAJ7304075.1"/>
    </source>
</evidence>
<dbReference type="GO" id="GO:0005886">
    <property type="term" value="C:plasma membrane"/>
    <property type="evidence" value="ECO:0007669"/>
    <property type="project" value="UniProtKB-SubCell"/>
</dbReference>
<dbReference type="PROSITE" id="PS00237">
    <property type="entry name" value="G_PROTEIN_RECEP_F1_1"/>
    <property type="match status" value="1"/>
</dbReference>
<keyword evidence="8 12" id="KW-0675">Receptor</keyword>
<evidence type="ECO:0000256" key="8">
    <source>
        <dbReference type="ARBA" id="ARBA00023170"/>
    </source>
</evidence>
<name>A0A9Q0X9D3_9SAUR</name>
<dbReference type="GO" id="GO:0007204">
    <property type="term" value="P:positive regulation of cytosolic calcium ion concentration"/>
    <property type="evidence" value="ECO:0007669"/>
    <property type="project" value="TreeGrafter"/>
</dbReference>
<keyword evidence="7" id="KW-1015">Disulfide bond</keyword>
<dbReference type="PANTHER" id="PTHR24225">
    <property type="entry name" value="CHEMOTACTIC RECEPTOR"/>
    <property type="match status" value="1"/>
</dbReference>
<comment type="similarity">
    <text evidence="12">Belongs to the G-protein coupled receptor 1 family.</text>
</comment>
<dbReference type="PRINTS" id="PR00237">
    <property type="entry name" value="GPCRRHODOPSN"/>
</dbReference>
<evidence type="ECO:0000259" key="14">
    <source>
        <dbReference type="PROSITE" id="PS50262"/>
    </source>
</evidence>
<evidence type="ECO:0000256" key="5">
    <source>
        <dbReference type="ARBA" id="ARBA00023040"/>
    </source>
</evidence>
<keyword evidence="5 12" id="KW-0297">G-protein coupled receptor</keyword>
<keyword evidence="4 13" id="KW-1133">Transmembrane helix</keyword>
<feature type="transmembrane region" description="Helical" evidence="13">
    <location>
        <begin position="119"/>
        <end position="140"/>
    </location>
</feature>
<evidence type="ECO:0000256" key="13">
    <source>
        <dbReference type="SAM" id="Phobius"/>
    </source>
</evidence>
<reference evidence="15" key="1">
    <citation type="journal article" date="2023" name="DNA Res.">
        <title>Chromosome-level genome assembly of Phrynocephalus forsythii using third-generation DNA sequencing and Hi-C analysis.</title>
        <authorList>
            <person name="Qi Y."/>
            <person name="Zhao W."/>
            <person name="Zhao Y."/>
            <person name="Niu C."/>
            <person name="Cao S."/>
            <person name="Zhang Y."/>
        </authorList>
    </citation>
    <scope>NUCLEOTIDE SEQUENCE</scope>
    <source>
        <tissue evidence="15">Muscle</tissue>
    </source>
</reference>
<accession>A0A9Q0X9D3</accession>
<dbReference type="Pfam" id="PF00001">
    <property type="entry name" value="7tm_1"/>
    <property type="match status" value="1"/>
</dbReference>
<dbReference type="InterPro" id="IPR000276">
    <property type="entry name" value="GPCR_Rhodpsn"/>
</dbReference>
<feature type="transmembrane region" description="Helical" evidence="13">
    <location>
        <begin position="83"/>
        <end position="107"/>
    </location>
</feature>
<dbReference type="GO" id="GO:0006954">
    <property type="term" value="P:inflammatory response"/>
    <property type="evidence" value="ECO:0007669"/>
    <property type="project" value="TreeGrafter"/>
</dbReference>
<evidence type="ECO:0000256" key="1">
    <source>
        <dbReference type="ARBA" id="ARBA00004651"/>
    </source>
</evidence>
<evidence type="ECO:0000256" key="2">
    <source>
        <dbReference type="ARBA" id="ARBA00022475"/>
    </source>
</evidence>
<dbReference type="InterPro" id="IPR017452">
    <property type="entry name" value="GPCR_Rhodpsn_7TM"/>
</dbReference>
<evidence type="ECO:0000256" key="6">
    <source>
        <dbReference type="ARBA" id="ARBA00023136"/>
    </source>
</evidence>
<dbReference type="Gene3D" id="1.20.1070.10">
    <property type="entry name" value="Rhodopsin 7-helix transmembrane proteins"/>
    <property type="match status" value="1"/>
</dbReference>
<feature type="transmembrane region" description="Helical" evidence="13">
    <location>
        <begin position="50"/>
        <end position="71"/>
    </location>
</feature>
<evidence type="ECO:0000256" key="7">
    <source>
        <dbReference type="ARBA" id="ARBA00023157"/>
    </source>
</evidence>
<comment type="similarity">
    <text evidence="11">Belongs to the chemokine-like receptor (CMKLR) family.</text>
</comment>
<evidence type="ECO:0000256" key="11">
    <source>
        <dbReference type="ARBA" id="ARBA00025736"/>
    </source>
</evidence>
<evidence type="ECO:0000313" key="16">
    <source>
        <dbReference type="Proteomes" id="UP001142489"/>
    </source>
</evidence>
<keyword evidence="9" id="KW-0325">Glycoprotein</keyword>
<evidence type="ECO:0000256" key="4">
    <source>
        <dbReference type="ARBA" id="ARBA00022989"/>
    </source>
</evidence>
<dbReference type="InterPro" id="IPR000826">
    <property type="entry name" value="Formyl_rcpt-rel"/>
</dbReference>
<keyword evidence="16" id="KW-1185">Reference proteome</keyword>
<protein>
    <recommendedName>
        <fullName evidence="14">G-protein coupled receptors family 1 profile domain-containing protein</fullName>
    </recommendedName>
</protein>
<gene>
    <name evidence="15" type="ORF">JRQ81_011597</name>
</gene>
<keyword evidence="2" id="KW-1003">Cell membrane</keyword>
<proteinExistence type="inferred from homology"/>
<evidence type="ECO:0000256" key="3">
    <source>
        <dbReference type="ARBA" id="ARBA00022692"/>
    </source>
</evidence>
<evidence type="ECO:0000256" key="9">
    <source>
        <dbReference type="ARBA" id="ARBA00023180"/>
    </source>
</evidence>
<dbReference type="GO" id="GO:0007200">
    <property type="term" value="P:phospholipase C-activating G protein-coupled receptor signaling pathway"/>
    <property type="evidence" value="ECO:0007669"/>
    <property type="project" value="TreeGrafter"/>
</dbReference>
<dbReference type="PANTHER" id="PTHR24225:SF0">
    <property type="entry name" value="N-FORMYL PEPTIDE RECEPTOR 2"/>
    <property type="match status" value="1"/>
</dbReference>
<keyword evidence="3 12" id="KW-0812">Transmembrane</keyword>
<dbReference type="Proteomes" id="UP001142489">
    <property type="component" value="Unassembled WGS sequence"/>
</dbReference>
<comment type="subcellular location">
    <subcellularLocation>
        <location evidence="1">Cell membrane</location>
        <topology evidence="1">Multi-pass membrane protein</topology>
    </subcellularLocation>
</comment>
<dbReference type="GO" id="GO:0004982">
    <property type="term" value="F:N-formyl peptide receptor activity"/>
    <property type="evidence" value="ECO:0007669"/>
    <property type="project" value="TreeGrafter"/>
</dbReference>
<dbReference type="PROSITE" id="PS50262">
    <property type="entry name" value="G_PROTEIN_RECEP_F1_2"/>
    <property type="match status" value="1"/>
</dbReference>